<dbReference type="Proteomes" id="UP001138997">
    <property type="component" value="Unassembled WGS sequence"/>
</dbReference>
<dbReference type="EMBL" id="JAJOMB010000024">
    <property type="protein sequence ID" value="MCD5315823.1"/>
    <property type="molecule type" value="Genomic_DNA"/>
</dbReference>
<feature type="transmembrane region" description="Helical" evidence="11">
    <location>
        <begin position="178"/>
        <end position="199"/>
    </location>
</feature>
<keyword evidence="7 11" id="KW-0472">Membrane</keyword>
<keyword evidence="5 11" id="KW-0812">Transmembrane</keyword>
<evidence type="ECO:0000256" key="3">
    <source>
        <dbReference type="ARBA" id="ARBA00022481"/>
    </source>
</evidence>
<evidence type="ECO:0000256" key="6">
    <source>
        <dbReference type="ARBA" id="ARBA00022989"/>
    </source>
</evidence>
<dbReference type="RefSeq" id="WP_231448642.1">
    <property type="nucleotide sequence ID" value="NZ_JAJOMB010000024.1"/>
</dbReference>
<dbReference type="InterPro" id="IPR003660">
    <property type="entry name" value="HAMP_dom"/>
</dbReference>
<dbReference type="GO" id="GO:0007165">
    <property type="term" value="P:signal transduction"/>
    <property type="evidence" value="ECO:0007669"/>
    <property type="project" value="UniProtKB-KW"/>
</dbReference>
<evidence type="ECO:0000256" key="8">
    <source>
        <dbReference type="ARBA" id="ARBA00023224"/>
    </source>
</evidence>
<dbReference type="Pfam" id="PF00015">
    <property type="entry name" value="MCPsignal"/>
    <property type="match status" value="1"/>
</dbReference>
<evidence type="ECO:0000256" key="11">
    <source>
        <dbReference type="SAM" id="Phobius"/>
    </source>
</evidence>
<evidence type="ECO:0000259" key="12">
    <source>
        <dbReference type="PROSITE" id="PS50111"/>
    </source>
</evidence>
<dbReference type="PROSITE" id="PS50885">
    <property type="entry name" value="HAMP"/>
    <property type="match status" value="1"/>
</dbReference>
<evidence type="ECO:0000256" key="5">
    <source>
        <dbReference type="ARBA" id="ARBA00022692"/>
    </source>
</evidence>
<comment type="subcellular location">
    <subcellularLocation>
        <location evidence="1">Cell membrane</location>
        <topology evidence="1">Multi-pass membrane protein</topology>
    </subcellularLocation>
</comment>
<keyword evidence="2" id="KW-1003">Cell membrane</keyword>
<keyword evidence="6 11" id="KW-1133">Transmembrane helix</keyword>
<organism evidence="14 15">
    <name type="scientific">Kineosporia babensis</name>
    <dbReference type="NCBI Taxonomy" id="499548"/>
    <lineage>
        <taxon>Bacteria</taxon>
        <taxon>Bacillati</taxon>
        <taxon>Actinomycetota</taxon>
        <taxon>Actinomycetes</taxon>
        <taxon>Kineosporiales</taxon>
        <taxon>Kineosporiaceae</taxon>
        <taxon>Kineosporia</taxon>
    </lineage>
</organism>
<dbReference type="AlphaFoldDB" id="A0A9X1T3M5"/>
<evidence type="ECO:0000259" key="13">
    <source>
        <dbReference type="PROSITE" id="PS50885"/>
    </source>
</evidence>
<evidence type="ECO:0000256" key="10">
    <source>
        <dbReference type="PROSITE-ProRule" id="PRU00284"/>
    </source>
</evidence>
<dbReference type="Pfam" id="PF00672">
    <property type="entry name" value="HAMP"/>
    <property type="match status" value="1"/>
</dbReference>
<keyword evidence="3" id="KW-0488">Methylation</keyword>
<reference evidence="14" key="1">
    <citation type="submission" date="2021-11" db="EMBL/GenBank/DDBJ databases">
        <title>Streptomyces corallinus and Kineosporia corallina sp. nov., two new coral-derived marine actinobacteria.</title>
        <authorList>
            <person name="Buangrab K."/>
            <person name="Sutthacheep M."/>
            <person name="Yeemin T."/>
            <person name="Harunari E."/>
            <person name="Igarashi Y."/>
            <person name="Sripreechasak P."/>
            <person name="Kanchanasin P."/>
            <person name="Tanasupawat S."/>
            <person name="Phongsopitanun W."/>
        </authorList>
    </citation>
    <scope>NUCLEOTIDE SEQUENCE</scope>
    <source>
        <strain evidence="14">JCM 31032</strain>
    </source>
</reference>
<evidence type="ECO:0000256" key="2">
    <source>
        <dbReference type="ARBA" id="ARBA00022475"/>
    </source>
</evidence>
<dbReference type="InterPro" id="IPR004089">
    <property type="entry name" value="MCPsignal_dom"/>
</dbReference>
<dbReference type="SMART" id="SM00283">
    <property type="entry name" value="MA"/>
    <property type="match status" value="1"/>
</dbReference>
<evidence type="ECO:0000256" key="7">
    <source>
        <dbReference type="ARBA" id="ARBA00023136"/>
    </source>
</evidence>
<evidence type="ECO:0000256" key="9">
    <source>
        <dbReference type="ARBA" id="ARBA00029447"/>
    </source>
</evidence>
<name>A0A9X1T3M5_9ACTN</name>
<dbReference type="Gene3D" id="1.10.287.950">
    <property type="entry name" value="Methyl-accepting chemotaxis protein"/>
    <property type="match status" value="1"/>
</dbReference>
<feature type="domain" description="HAMP" evidence="13">
    <location>
        <begin position="201"/>
        <end position="253"/>
    </location>
</feature>
<dbReference type="Pfam" id="PF02203">
    <property type="entry name" value="TarH"/>
    <property type="match status" value="1"/>
</dbReference>
<keyword evidence="8 10" id="KW-0807">Transducer</keyword>
<dbReference type="GO" id="GO:0005886">
    <property type="term" value="C:plasma membrane"/>
    <property type="evidence" value="ECO:0007669"/>
    <property type="project" value="UniProtKB-SubCell"/>
</dbReference>
<dbReference type="PANTHER" id="PTHR32089:SF112">
    <property type="entry name" value="LYSOZYME-LIKE PROTEIN-RELATED"/>
    <property type="match status" value="1"/>
</dbReference>
<sequence length="516" mass="53010">MAAVMCFGLVCLLLAAVMGVGISRLGRAQADLSDMSGKGLRAVDSIDRAMTSFVQVRLDLADLVLVSDITQYSAVLQRLEADDIRFDMTWAMYQDSRPSASAQERASLEESMRDYRAALQPVKQAALSGDVADFVAARAALSQAVLEISDALGSMRESESESAAAIAAAGHEAYRRSVLLMLATGLVAIITAVGLSILVGRSIARPLAATVQVLVGLAEGRLDRRVQHTSADEVGQLAAATNSAVERLAEMVRKIADNAGSLSGMSVGLTTLAHELSGGAASSAAQSRVVADASRQIGASIATVAQGGQEMSSAIENIARSSHQVSATAAEAVSAAIQAGVTVQRLESSSDEIGQVVDLITNIAAQTKLLALNATIEAARAGRAGTGFAVVAEEVKMLAGQTARATEDITNRVGVAREDAKAAVASITAIKDVISQIDDLQTVVASAVEEQSATTSEMVRNVSDVSGAAGEIAENVAGVAASAGQTTVHASRTAETAQEVSQAAADLEGLVSGFRM</sequence>
<dbReference type="PANTHER" id="PTHR32089">
    <property type="entry name" value="METHYL-ACCEPTING CHEMOTAXIS PROTEIN MCPB"/>
    <property type="match status" value="1"/>
</dbReference>
<evidence type="ECO:0000313" key="15">
    <source>
        <dbReference type="Proteomes" id="UP001138997"/>
    </source>
</evidence>
<comment type="similarity">
    <text evidence="9">Belongs to the methyl-accepting chemotaxis (MCP) protein family.</text>
</comment>
<accession>A0A9X1T3M5</accession>
<evidence type="ECO:0000313" key="14">
    <source>
        <dbReference type="EMBL" id="MCD5315823.1"/>
    </source>
</evidence>
<dbReference type="SUPFAM" id="SSF58104">
    <property type="entry name" value="Methyl-accepting chemotaxis protein (MCP) signaling domain"/>
    <property type="match status" value="1"/>
</dbReference>
<dbReference type="InterPro" id="IPR003122">
    <property type="entry name" value="Tar_rcpt_lig-bd"/>
</dbReference>
<feature type="domain" description="Methyl-accepting transducer" evidence="12">
    <location>
        <begin position="258"/>
        <end position="487"/>
    </location>
</feature>
<dbReference type="PROSITE" id="PS50111">
    <property type="entry name" value="CHEMOTAXIS_TRANSDUC_2"/>
    <property type="match status" value="1"/>
</dbReference>
<evidence type="ECO:0000256" key="4">
    <source>
        <dbReference type="ARBA" id="ARBA00022500"/>
    </source>
</evidence>
<dbReference type="SMART" id="SM00304">
    <property type="entry name" value="HAMP"/>
    <property type="match status" value="2"/>
</dbReference>
<dbReference type="GO" id="GO:0006935">
    <property type="term" value="P:chemotaxis"/>
    <property type="evidence" value="ECO:0007669"/>
    <property type="project" value="UniProtKB-KW"/>
</dbReference>
<protein>
    <submittedName>
        <fullName evidence="14">Methyl-accepting chemotaxis protein</fullName>
    </submittedName>
</protein>
<keyword evidence="15" id="KW-1185">Reference proteome</keyword>
<gene>
    <name evidence="14" type="ORF">LR394_33510</name>
</gene>
<comment type="caution">
    <text evidence="14">The sequence shown here is derived from an EMBL/GenBank/DDBJ whole genome shotgun (WGS) entry which is preliminary data.</text>
</comment>
<evidence type="ECO:0000256" key="1">
    <source>
        <dbReference type="ARBA" id="ARBA00004651"/>
    </source>
</evidence>
<dbReference type="CDD" id="cd06225">
    <property type="entry name" value="HAMP"/>
    <property type="match status" value="1"/>
</dbReference>
<proteinExistence type="inferred from homology"/>
<keyword evidence="4" id="KW-0145">Chemotaxis</keyword>